<reference evidence="5" key="1">
    <citation type="journal article" date="2020" name="Nature">
        <title>Giant virus diversity and host interactions through global metagenomics.</title>
        <authorList>
            <person name="Schulz F."/>
            <person name="Roux S."/>
            <person name="Paez-Espino D."/>
            <person name="Jungbluth S."/>
            <person name="Walsh D.A."/>
            <person name="Denef V.J."/>
            <person name="McMahon K.D."/>
            <person name="Konstantinidis K.T."/>
            <person name="Eloe-Fadrosh E.A."/>
            <person name="Kyrpides N.C."/>
            <person name="Woyke T."/>
        </authorList>
    </citation>
    <scope>NUCLEOTIDE SEQUENCE</scope>
    <source>
        <strain evidence="5">GVMAG-M-3300023179-82</strain>
    </source>
</reference>
<dbReference type="InterPro" id="IPR000795">
    <property type="entry name" value="T_Tr_GTP-bd_dom"/>
</dbReference>
<dbReference type="GO" id="GO:0005525">
    <property type="term" value="F:GTP binding"/>
    <property type="evidence" value="ECO:0007669"/>
    <property type="project" value="UniProtKB-KW"/>
</dbReference>
<proteinExistence type="predicted"/>
<dbReference type="PROSITE" id="PS51722">
    <property type="entry name" value="G_TR_2"/>
    <property type="match status" value="1"/>
</dbReference>
<dbReference type="NCBIfam" id="TIGR00231">
    <property type="entry name" value="small_GTP"/>
    <property type="match status" value="1"/>
</dbReference>
<dbReference type="InterPro" id="IPR044127">
    <property type="entry name" value="eIF2g_dom_2"/>
</dbReference>
<dbReference type="GO" id="GO:0000049">
    <property type="term" value="F:tRNA binding"/>
    <property type="evidence" value="ECO:0007669"/>
    <property type="project" value="InterPro"/>
</dbReference>
<dbReference type="SUPFAM" id="SSF52540">
    <property type="entry name" value="P-loop containing nucleoside triphosphate hydrolases"/>
    <property type="match status" value="1"/>
</dbReference>
<dbReference type="CDD" id="cd03688">
    <property type="entry name" value="eIF2_gamma_II"/>
    <property type="match status" value="1"/>
</dbReference>
<dbReference type="PANTHER" id="PTHR42854">
    <property type="entry name" value="EUKARYOTIC TRANSLATION INITIATION FACTOR 2 SUBUNIT 3 FAMILY MEMBER"/>
    <property type="match status" value="1"/>
</dbReference>
<dbReference type="InterPro" id="IPR027417">
    <property type="entry name" value="P-loop_NTPase"/>
</dbReference>
<evidence type="ECO:0000259" key="4">
    <source>
        <dbReference type="PROSITE" id="PS51722"/>
    </source>
</evidence>
<evidence type="ECO:0000256" key="3">
    <source>
        <dbReference type="ARBA" id="ARBA00023134"/>
    </source>
</evidence>
<sequence length="390" mass="43827">MEKQPIINIGCLGSVSDGKSTLIEKLTEIKTQRHSSEKIRNITIKQGYGNMKIWKNKITEELITTNSNILTLEDSDLINHISFVDCPGHQDLIHVMLNSLSLMNGAIIVIAVDQIFNKKPQLLQHLMAVKISKLENIIICMNKIDLINKKTLYIRKAELDNLLKEYNIKPYIIIPTCFNKKLGLNYLVSSIMNLFNPTNYLIKNLNAPLMRITRSFDINKPGTLWTDITGGVIGGALLQGELKVGDIIEIQPINFKSKIISIKTDEIELDKAVSGGLIAILTDIDPYYCKNDALAGNVLGLENTLLSNTNIIQIKDLIIIDNLWKPKINDTVKLQIGSKILDAKLIELYKFELTKPICPVMNEPIIICCMIDKILKIVGNCYLFLTPTDL</sequence>
<keyword evidence="1" id="KW-0547">Nucleotide-binding</keyword>
<keyword evidence="3" id="KW-0342">GTP-binding</keyword>
<dbReference type="InterPro" id="IPR005225">
    <property type="entry name" value="Small_GTP-bd"/>
</dbReference>
<dbReference type="InterPro" id="IPR050543">
    <property type="entry name" value="eIF2G"/>
</dbReference>
<organism evidence="5">
    <name type="scientific">viral metagenome</name>
    <dbReference type="NCBI Taxonomy" id="1070528"/>
    <lineage>
        <taxon>unclassified sequences</taxon>
        <taxon>metagenomes</taxon>
        <taxon>organismal metagenomes</taxon>
    </lineage>
</organism>
<accession>A0A6C0H7D5</accession>
<dbReference type="InterPro" id="IPR009000">
    <property type="entry name" value="Transl_B-barrel_sf"/>
</dbReference>
<dbReference type="Gene3D" id="2.40.30.10">
    <property type="entry name" value="Translation factors"/>
    <property type="match status" value="1"/>
</dbReference>
<dbReference type="AlphaFoldDB" id="A0A6C0H7D5"/>
<dbReference type="SUPFAM" id="SSF50447">
    <property type="entry name" value="Translation proteins"/>
    <property type="match status" value="1"/>
</dbReference>
<dbReference type="EMBL" id="MN739896">
    <property type="protein sequence ID" value="QHT76399.1"/>
    <property type="molecule type" value="Genomic_DNA"/>
</dbReference>
<dbReference type="GO" id="GO:0005829">
    <property type="term" value="C:cytosol"/>
    <property type="evidence" value="ECO:0007669"/>
    <property type="project" value="TreeGrafter"/>
</dbReference>
<dbReference type="GO" id="GO:0003924">
    <property type="term" value="F:GTPase activity"/>
    <property type="evidence" value="ECO:0007669"/>
    <property type="project" value="InterPro"/>
</dbReference>
<dbReference type="GO" id="GO:0003743">
    <property type="term" value="F:translation initiation factor activity"/>
    <property type="evidence" value="ECO:0007669"/>
    <property type="project" value="TreeGrafter"/>
</dbReference>
<protein>
    <recommendedName>
        <fullName evidence="4">Tr-type G domain-containing protein</fullName>
    </recommendedName>
</protein>
<evidence type="ECO:0000313" key="5">
    <source>
        <dbReference type="EMBL" id="QHT76399.1"/>
    </source>
</evidence>
<dbReference type="Gene3D" id="3.40.50.300">
    <property type="entry name" value="P-loop containing nucleotide triphosphate hydrolases"/>
    <property type="match status" value="1"/>
</dbReference>
<dbReference type="GO" id="GO:0001731">
    <property type="term" value="P:formation of translation preinitiation complex"/>
    <property type="evidence" value="ECO:0007669"/>
    <property type="project" value="TreeGrafter"/>
</dbReference>
<dbReference type="PRINTS" id="PR00315">
    <property type="entry name" value="ELONGATNFCT"/>
</dbReference>
<feature type="domain" description="Tr-type G" evidence="4">
    <location>
        <begin position="4"/>
        <end position="220"/>
    </location>
</feature>
<evidence type="ECO:0000256" key="2">
    <source>
        <dbReference type="ARBA" id="ARBA00022917"/>
    </source>
</evidence>
<dbReference type="Pfam" id="PF00009">
    <property type="entry name" value="GTP_EFTU"/>
    <property type="match status" value="1"/>
</dbReference>
<dbReference type="PANTHER" id="PTHR42854:SF3">
    <property type="entry name" value="EUKARYOTIC TRANSLATION INITIATION FACTOR 2 SUBUNIT 3-RELATED"/>
    <property type="match status" value="1"/>
</dbReference>
<name>A0A6C0H7D5_9ZZZZ</name>
<keyword evidence="2" id="KW-0648">Protein biosynthesis</keyword>
<evidence type="ECO:0000256" key="1">
    <source>
        <dbReference type="ARBA" id="ARBA00022741"/>
    </source>
</evidence>